<dbReference type="SMART" id="SM00382">
    <property type="entry name" value="AAA"/>
    <property type="match status" value="2"/>
</dbReference>
<dbReference type="SUPFAM" id="SSF56801">
    <property type="entry name" value="Acetyl-CoA synthetase-like"/>
    <property type="match status" value="1"/>
</dbReference>
<dbReference type="FunFam" id="3.40.50.300:FF:000365">
    <property type="entry name" value="Ribosome biogenesis ATPase RIX7"/>
    <property type="match status" value="1"/>
</dbReference>
<dbReference type="PANTHER" id="PTHR48470:SF1">
    <property type="entry name" value="CELL DIVISION CONTROL PROTEIN 48 C ISOFORM 1"/>
    <property type="match status" value="1"/>
</dbReference>
<dbReference type="InterPro" id="IPR003960">
    <property type="entry name" value="ATPase_AAA_CS"/>
</dbReference>
<dbReference type="GO" id="GO:0005524">
    <property type="term" value="F:ATP binding"/>
    <property type="evidence" value="ECO:0007669"/>
    <property type="project" value="UniProtKB-KW"/>
</dbReference>
<keyword evidence="3" id="KW-0963">Cytoplasm</keyword>
<dbReference type="Gene3D" id="1.10.8.60">
    <property type="match status" value="2"/>
</dbReference>
<dbReference type="FunFam" id="3.40.50.300:FF:000567">
    <property type="entry name" value="ATPase, AAA family protein"/>
    <property type="match status" value="1"/>
</dbReference>
<evidence type="ECO:0000256" key="5">
    <source>
        <dbReference type="ARBA" id="ARBA00022840"/>
    </source>
</evidence>
<dbReference type="GO" id="GO:0016887">
    <property type="term" value="F:ATP hydrolysis activity"/>
    <property type="evidence" value="ECO:0007669"/>
    <property type="project" value="InterPro"/>
</dbReference>
<dbReference type="InterPro" id="IPR042099">
    <property type="entry name" value="ANL_N_sf"/>
</dbReference>
<name>A0A2N9IE85_FAGSY</name>
<dbReference type="Pfam" id="PF00004">
    <property type="entry name" value="AAA"/>
    <property type="match status" value="2"/>
</dbReference>
<reference evidence="8" key="1">
    <citation type="submission" date="2018-02" db="EMBL/GenBank/DDBJ databases">
        <authorList>
            <person name="Cohen D.B."/>
            <person name="Kent A.D."/>
        </authorList>
    </citation>
    <scope>NUCLEOTIDE SEQUENCE</scope>
</reference>
<comment type="similarity">
    <text evidence="2">Belongs to the AAA ATPase family.</text>
</comment>
<dbReference type="InterPro" id="IPR003959">
    <property type="entry name" value="ATPase_AAA_core"/>
</dbReference>
<feature type="domain" description="AAA+ ATPase" evidence="7">
    <location>
        <begin position="364"/>
        <end position="514"/>
    </location>
</feature>
<evidence type="ECO:0000259" key="7">
    <source>
        <dbReference type="SMART" id="SM00382"/>
    </source>
</evidence>
<evidence type="ECO:0000256" key="6">
    <source>
        <dbReference type="SAM" id="MobiDB-lite"/>
    </source>
</evidence>
<dbReference type="Pfam" id="PF00501">
    <property type="entry name" value="AMP-binding"/>
    <property type="match status" value="1"/>
</dbReference>
<dbReference type="Pfam" id="PF17862">
    <property type="entry name" value="AAA_lid_3"/>
    <property type="match status" value="2"/>
</dbReference>
<dbReference type="GO" id="GO:0005737">
    <property type="term" value="C:cytoplasm"/>
    <property type="evidence" value="ECO:0007669"/>
    <property type="project" value="UniProtKB-SubCell"/>
</dbReference>
<evidence type="ECO:0000256" key="2">
    <source>
        <dbReference type="ARBA" id="ARBA00006914"/>
    </source>
</evidence>
<feature type="domain" description="AAA+ ATPase" evidence="7">
    <location>
        <begin position="666"/>
        <end position="802"/>
    </location>
</feature>
<evidence type="ECO:0000313" key="8">
    <source>
        <dbReference type="EMBL" id="SPD23082.1"/>
    </source>
</evidence>
<dbReference type="EMBL" id="OIVN01005558">
    <property type="protein sequence ID" value="SPD23082.1"/>
    <property type="molecule type" value="Genomic_DNA"/>
</dbReference>
<dbReference type="PROSITE" id="PS00455">
    <property type="entry name" value="AMP_BINDING"/>
    <property type="match status" value="1"/>
</dbReference>
<dbReference type="Gene3D" id="3.40.50.300">
    <property type="entry name" value="P-loop containing nucleotide triphosphate hydrolases"/>
    <property type="match status" value="2"/>
</dbReference>
<accession>A0A2N9IE85</accession>
<organism evidence="8">
    <name type="scientific">Fagus sylvatica</name>
    <name type="common">Beechnut</name>
    <dbReference type="NCBI Taxonomy" id="28930"/>
    <lineage>
        <taxon>Eukaryota</taxon>
        <taxon>Viridiplantae</taxon>
        <taxon>Streptophyta</taxon>
        <taxon>Embryophyta</taxon>
        <taxon>Tracheophyta</taxon>
        <taxon>Spermatophyta</taxon>
        <taxon>Magnoliopsida</taxon>
        <taxon>eudicotyledons</taxon>
        <taxon>Gunneridae</taxon>
        <taxon>Pentapetalae</taxon>
        <taxon>rosids</taxon>
        <taxon>fabids</taxon>
        <taxon>Fagales</taxon>
        <taxon>Fagaceae</taxon>
        <taxon>Fagus</taxon>
    </lineage>
</organism>
<evidence type="ECO:0000256" key="4">
    <source>
        <dbReference type="ARBA" id="ARBA00022741"/>
    </source>
</evidence>
<dbReference type="PANTHER" id="PTHR48470">
    <property type="entry name" value="CELL DIVISION CONTROL PROTEIN 48 C ISOFORM 1"/>
    <property type="match status" value="1"/>
</dbReference>
<dbReference type="SUPFAM" id="SSF52540">
    <property type="entry name" value="P-loop containing nucleoside triphosphate hydrolases"/>
    <property type="match status" value="2"/>
</dbReference>
<dbReference type="InterPro" id="IPR041569">
    <property type="entry name" value="AAA_lid_3"/>
</dbReference>
<dbReference type="InterPro" id="IPR027417">
    <property type="entry name" value="P-loop_NTPase"/>
</dbReference>
<dbReference type="InterPro" id="IPR003593">
    <property type="entry name" value="AAA+_ATPase"/>
</dbReference>
<dbReference type="InterPro" id="IPR020845">
    <property type="entry name" value="AMP-binding_CS"/>
</dbReference>
<dbReference type="Gene3D" id="3.40.50.12780">
    <property type="entry name" value="N-terminal domain of ligase-like"/>
    <property type="match status" value="1"/>
</dbReference>
<sequence length="892" mass="97478">MTSLFFFCEQVVAFVPDVPALYELHFSVPMVGAVISALNTKLDTTMLASLLEELEAKMIFVYYEFIEVVLEALNMPSKRKDNPPQLVLIVDQYDQNSSSIVKKAPPGSLNYNELLAMGQADFEIIRPNNECDPISVNYTSGSTGAPKGEKYSHRATYHNSLKSIFSIDMRRMSVFLWTVDMFHCNGWCFTWAVAAIGGTNICLGSTLTAKLIFDAIFDHNVTHLCGAPNILNIIAESPACDRRKLPFKVDIFVAGASPTTQVLNKVVELGFNVRDGYGMTEALVPASVTPPELPIELAESVEAPNSSNGDGGDGGGGGGGGVEERRGPRFKDLGGMEAVIQALKMEVFLPLYRPELLRRLGIRPMSGILLHGPPGCGKTKLAHAIANETGVLFHKISATEIISCVYGEPEKKIRDLFSKAYKTAPSIVFIDEIDAIASERKDLDEVELRIVTQLLTCMDEFQAVQPAGANSNSESSEQPGYVLVIGATNRPYAIDPALRRPGRFDREIVLGVPDEGARVKILSVITGNLTLEGSLDILKIARSTPGFVGADLADLANKAGILAIKRIIDERKSELPKVSISEECTEDWWRQPWLPEEMEKLTITMTDFEEAVKMVQPSLKREGFSSIPNVKWEDVGGLGSVRKEFDRYIVGRIKHPEVYEKFGMDLETGFLLYGPPGCGKTLIAKAVANEAGANFIHIKGPELLNKYLGESERAVRTLFSRARTCSPCILFFDEVDALTATRGQLGGYHGDKILNQLLIELDGAEQRRGVFVIGATNRPEVIDPAVLRPGRFGKLLYVPLPSPDERGLILKALARKKPIDASVDLSFIARMVACENFSGADLAALMNEAAMLALEDRLTSTETTLDAASCTIKLTHFEQAVGEISPSVLGKV</sequence>
<dbReference type="AlphaFoldDB" id="A0A2N9IE85"/>
<dbReference type="InterPro" id="IPR055278">
    <property type="entry name" value="CDC48c"/>
</dbReference>
<dbReference type="PROSITE" id="PS00674">
    <property type="entry name" value="AAA"/>
    <property type="match status" value="2"/>
</dbReference>
<dbReference type="InterPro" id="IPR000873">
    <property type="entry name" value="AMP-dep_synth/lig_dom"/>
</dbReference>
<evidence type="ECO:0000256" key="3">
    <source>
        <dbReference type="ARBA" id="ARBA00022490"/>
    </source>
</evidence>
<comment type="subcellular location">
    <subcellularLocation>
        <location evidence="1">Cytoplasm</location>
    </subcellularLocation>
</comment>
<feature type="compositionally biased region" description="Gly residues" evidence="6">
    <location>
        <begin position="309"/>
        <end position="321"/>
    </location>
</feature>
<evidence type="ECO:0000256" key="1">
    <source>
        <dbReference type="ARBA" id="ARBA00004496"/>
    </source>
</evidence>
<proteinExistence type="inferred from homology"/>
<gene>
    <name evidence="8" type="ORF">FSB_LOCUS50964</name>
</gene>
<keyword evidence="5" id="KW-0067">ATP-binding</keyword>
<protein>
    <recommendedName>
        <fullName evidence="7">AAA+ ATPase domain-containing protein</fullName>
    </recommendedName>
</protein>
<keyword evidence="4" id="KW-0547">Nucleotide-binding</keyword>
<dbReference type="FunFam" id="1.10.8.60:FF:000109">
    <property type="entry name" value="Cell division control protein 48 homolog C"/>
    <property type="match status" value="1"/>
</dbReference>
<feature type="region of interest" description="Disordered" evidence="6">
    <location>
        <begin position="302"/>
        <end position="328"/>
    </location>
</feature>